<evidence type="ECO:0000313" key="6">
    <source>
        <dbReference type="EMBL" id="BCI60212.1"/>
    </source>
</evidence>
<accession>A0A7I8D3A7</accession>
<feature type="transmembrane region" description="Helical" evidence="5">
    <location>
        <begin position="195"/>
        <end position="212"/>
    </location>
</feature>
<organism evidence="6 7">
    <name type="scientific">Solibaculum mannosilyticum</name>
    <dbReference type="NCBI Taxonomy" id="2780922"/>
    <lineage>
        <taxon>Bacteria</taxon>
        <taxon>Bacillati</taxon>
        <taxon>Bacillota</taxon>
        <taxon>Clostridia</taxon>
        <taxon>Eubacteriales</taxon>
        <taxon>Oscillospiraceae</taxon>
        <taxon>Solibaculum</taxon>
    </lineage>
</organism>
<evidence type="ECO:0000256" key="3">
    <source>
        <dbReference type="ARBA" id="ARBA00022989"/>
    </source>
</evidence>
<gene>
    <name evidence="6" type="ORF">C12CBH8_08510</name>
</gene>
<dbReference type="KEGG" id="sman:C12CBH8_08510"/>
<feature type="transmembrane region" description="Helical" evidence="5">
    <location>
        <begin position="36"/>
        <end position="54"/>
    </location>
</feature>
<dbReference type="Proteomes" id="UP000593890">
    <property type="component" value="Chromosome"/>
</dbReference>
<reference evidence="7" key="1">
    <citation type="submission" date="2020-07" db="EMBL/GenBank/DDBJ databases">
        <title>Complete genome sequencing of Clostridia bacterium strain 12CBH8.</title>
        <authorList>
            <person name="Sakamoto M."/>
            <person name="Murakami T."/>
            <person name="Mori H."/>
        </authorList>
    </citation>
    <scope>NUCLEOTIDE SEQUENCE [LARGE SCALE GENOMIC DNA]</scope>
    <source>
        <strain evidence="7">12CBH8</strain>
    </source>
</reference>
<evidence type="ECO:0000256" key="5">
    <source>
        <dbReference type="SAM" id="Phobius"/>
    </source>
</evidence>
<keyword evidence="4 5" id="KW-0472">Membrane</keyword>
<keyword evidence="3 5" id="KW-1133">Transmembrane helix</keyword>
<dbReference type="EMBL" id="AP023321">
    <property type="protein sequence ID" value="BCI60212.1"/>
    <property type="molecule type" value="Genomic_DNA"/>
</dbReference>
<dbReference type="PANTHER" id="PTHR35529:SF2">
    <property type="entry name" value="SPORULATION PROTEIN YTAF-RELATED"/>
    <property type="match status" value="1"/>
</dbReference>
<feature type="transmembrane region" description="Helical" evidence="5">
    <location>
        <begin position="161"/>
        <end position="183"/>
    </location>
</feature>
<evidence type="ECO:0000256" key="2">
    <source>
        <dbReference type="ARBA" id="ARBA00022692"/>
    </source>
</evidence>
<sequence length="214" mass="22965">MFGVILLAVCLSLDAFAVSMAYGLRATKIPLSSRLVICACSMAYFGAAFAFGNWIQNILPPETSSIIGTVLMGGVCLWMLFQSFFGRSSKQKPQSLDPKTLVHFRIKSLGISVEIIKNPMLCDVDGSKTISPLEALLLGTALSVDSVSVGVGYALLGVEGLWGTIWVGLFQFAFTWIGNALGLKMGLRFPHSDKLQVISALVILALLLYRIAAG</sequence>
<feature type="transmembrane region" description="Helical" evidence="5">
    <location>
        <begin position="135"/>
        <end position="155"/>
    </location>
</feature>
<evidence type="ECO:0000313" key="7">
    <source>
        <dbReference type="Proteomes" id="UP000593890"/>
    </source>
</evidence>
<feature type="transmembrane region" description="Helical" evidence="5">
    <location>
        <begin position="6"/>
        <end position="24"/>
    </location>
</feature>
<dbReference type="Pfam" id="PF02659">
    <property type="entry name" value="Mntp"/>
    <property type="match status" value="1"/>
</dbReference>
<evidence type="ECO:0000256" key="4">
    <source>
        <dbReference type="ARBA" id="ARBA00023136"/>
    </source>
</evidence>
<dbReference type="PANTHER" id="PTHR35529">
    <property type="entry name" value="MANGANESE EFFLUX PUMP MNTP-RELATED"/>
    <property type="match status" value="1"/>
</dbReference>
<dbReference type="RefSeq" id="WP_090263641.1">
    <property type="nucleotide sequence ID" value="NZ_AP023321.1"/>
</dbReference>
<dbReference type="InterPro" id="IPR014205">
    <property type="entry name" value="Spore_YtaF"/>
</dbReference>
<dbReference type="NCBIfam" id="TIGR02840">
    <property type="entry name" value="spore_YtaF"/>
    <property type="match status" value="1"/>
</dbReference>
<feature type="transmembrane region" description="Helical" evidence="5">
    <location>
        <begin position="66"/>
        <end position="85"/>
    </location>
</feature>
<protein>
    <submittedName>
        <fullName evidence="6">Sporulation membrane protein YtaF</fullName>
    </submittedName>
</protein>
<dbReference type="AlphaFoldDB" id="A0A7I8D3A7"/>
<keyword evidence="2 5" id="KW-0812">Transmembrane</keyword>
<name>A0A7I8D3A7_9FIRM</name>
<proteinExistence type="predicted"/>
<dbReference type="InterPro" id="IPR003810">
    <property type="entry name" value="Mntp/YtaF"/>
</dbReference>
<keyword evidence="7" id="KW-1185">Reference proteome</keyword>
<evidence type="ECO:0000256" key="1">
    <source>
        <dbReference type="ARBA" id="ARBA00022475"/>
    </source>
</evidence>
<keyword evidence="1" id="KW-1003">Cell membrane</keyword>